<name>A0A9K3JHY9_HELAN</name>
<evidence type="ECO:0000256" key="2">
    <source>
        <dbReference type="ARBA" id="ARBA00022801"/>
    </source>
</evidence>
<dbReference type="AlphaFoldDB" id="A0A9K3JHY9"/>
<keyword evidence="3 5" id="KW-0326">Glycosidase</keyword>
<proteinExistence type="inferred from homology"/>
<dbReference type="EC" id="3.2.1.153" evidence="5"/>
<reference evidence="5" key="1">
    <citation type="journal article" date="2017" name="Nature">
        <title>The sunflower genome provides insights into oil metabolism, flowering and Asterid evolution.</title>
        <authorList>
            <person name="Badouin H."/>
            <person name="Gouzy J."/>
            <person name="Grassa C.J."/>
            <person name="Murat F."/>
            <person name="Staton S.E."/>
            <person name="Cottret L."/>
            <person name="Lelandais-Briere C."/>
            <person name="Owens G.L."/>
            <person name="Carrere S."/>
            <person name="Mayjonade B."/>
            <person name="Legrand L."/>
            <person name="Gill N."/>
            <person name="Kane N.C."/>
            <person name="Bowers J.E."/>
            <person name="Hubner S."/>
            <person name="Bellec A."/>
            <person name="Berard A."/>
            <person name="Berges H."/>
            <person name="Blanchet N."/>
            <person name="Boniface M.C."/>
            <person name="Brunel D."/>
            <person name="Catrice O."/>
            <person name="Chaidir N."/>
            <person name="Claudel C."/>
            <person name="Donnadieu C."/>
            <person name="Faraut T."/>
            <person name="Fievet G."/>
            <person name="Helmstetter N."/>
            <person name="King M."/>
            <person name="Knapp S.J."/>
            <person name="Lai Z."/>
            <person name="Le Paslier M.C."/>
            <person name="Lippi Y."/>
            <person name="Lorenzon L."/>
            <person name="Mandel J.R."/>
            <person name="Marage G."/>
            <person name="Marchand G."/>
            <person name="Marquand E."/>
            <person name="Bret-Mestries E."/>
            <person name="Morien E."/>
            <person name="Nambeesan S."/>
            <person name="Nguyen T."/>
            <person name="Pegot-Espagnet P."/>
            <person name="Pouilly N."/>
            <person name="Raftis F."/>
            <person name="Sallet E."/>
            <person name="Schiex T."/>
            <person name="Thomas J."/>
            <person name="Vandecasteele C."/>
            <person name="Vares D."/>
            <person name="Vear F."/>
            <person name="Vautrin S."/>
            <person name="Crespi M."/>
            <person name="Mangin B."/>
            <person name="Burke J.M."/>
            <person name="Salse J."/>
            <person name="Munos S."/>
            <person name="Vincourt P."/>
            <person name="Rieseberg L.H."/>
            <person name="Langlade N.B."/>
        </authorList>
    </citation>
    <scope>NUCLEOTIDE SEQUENCE</scope>
    <source>
        <tissue evidence="5">Leaves</tissue>
    </source>
</reference>
<dbReference type="EMBL" id="MNCJ02000318">
    <property type="protein sequence ID" value="KAF5815312.1"/>
    <property type="molecule type" value="Genomic_DNA"/>
</dbReference>
<evidence type="ECO:0000313" key="6">
    <source>
        <dbReference type="Proteomes" id="UP000215914"/>
    </source>
</evidence>
<accession>A0A9K3JHY9</accession>
<evidence type="ECO:0000256" key="3">
    <source>
        <dbReference type="ARBA" id="ARBA00023295"/>
    </source>
</evidence>
<dbReference type="SUPFAM" id="SSF75005">
    <property type="entry name" value="Arabinanase/levansucrase/invertase"/>
    <property type="match status" value="1"/>
</dbReference>
<keyword evidence="2 5" id="KW-0378">Hydrolase</keyword>
<dbReference type="InterPro" id="IPR050551">
    <property type="entry name" value="Fructan_Metab_Enzymes"/>
</dbReference>
<evidence type="ECO:0000259" key="4">
    <source>
        <dbReference type="Pfam" id="PF00251"/>
    </source>
</evidence>
<dbReference type="PANTHER" id="PTHR31953">
    <property type="entry name" value="BETA-FRUCTOFURANOSIDASE, INSOLUBLE ISOENZYME CWINV1-RELATED"/>
    <property type="match status" value="1"/>
</dbReference>
<evidence type="ECO:0000256" key="1">
    <source>
        <dbReference type="ARBA" id="ARBA00009902"/>
    </source>
</evidence>
<organism evidence="5 6">
    <name type="scientific">Helianthus annuus</name>
    <name type="common">Common sunflower</name>
    <dbReference type="NCBI Taxonomy" id="4232"/>
    <lineage>
        <taxon>Eukaryota</taxon>
        <taxon>Viridiplantae</taxon>
        <taxon>Streptophyta</taxon>
        <taxon>Embryophyta</taxon>
        <taxon>Tracheophyta</taxon>
        <taxon>Spermatophyta</taxon>
        <taxon>Magnoliopsida</taxon>
        <taxon>eudicotyledons</taxon>
        <taxon>Gunneridae</taxon>
        <taxon>Pentapetalae</taxon>
        <taxon>asterids</taxon>
        <taxon>campanulids</taxon>
        <taxon>Asterales</taxon>
        <taxon>Asteraceae</taxon>
        <taxon>Asteroideae</taxon>
        <taxon>Heliantheae alliance</taxon>
        <taxon>Heliantheae</taxon>
        <taxon>Helianthus</taxon>
    </lineage>
</organism>
<dbReference type="Pfam" id="PF00251">
    <property type="entry name" value="Glyco_hydro_32N"/>
    <property type="match status" value="1"/>
</dbReference>
<sequence>MYYKGVYHFFYQHNPYGPLWGNMSWGHAISHDLINWVHLDIALVPNEHYDINGCFSGSTTILPNGEPAILYTGVDAKLHQVQNLAFPKNI</sequence>
<gene>
    <name evidence="5" type="ORF">HanXRQr2_Chr03g0121681</name>
</gene>
<dbReference type="Gramene" id="mRNA:HanXRQr2_Chr03g0121681">
    <property type="protein sequence ID" value="CDS:HanXRQr2_Chr03g0121681.1"/>
    <property type="gene ID" value="HanXRQr2_Chr03g0121681"/>
</dbReference>
<reference evidence="5" key="2">
    <citation type="submission" date="2020-06" db="EMBL/GenBank/DDBJ databases">
        <title>Helianthus annuus Genome sequencing and assembly Release 2.</title>
        <authorList>
            <person name="Gouzy J."/>
            <person name="Langlade N."/>
            <person name="Munos S."/>
        </authorList>
    </citation>
    <scope>NUCLEOTIDE SEQUENCE</scope>
    <source>
        <tissue evidence="5">Leaves</tissue>
    </source>
</reference>
<comment type="similarity">
    <text evidence="1">Belongs to the glycosyl hydrolase 32 family.</text>
</comment>
<protein>
    <submittedName>
        <fullName evidence="5">Fructan beta-(2,1)-fructosidase</fullName>
        <ecNumber evidence="5">3.2.1.153</ecNumber>
    </submittedName>
</protein>
<keyword evidence="6" id="KW-1185">Reference proteome</keyword>
<dbReference type="InterPro" id="IPR023296">
    <property type="entry name" value="Glyco_hydro_beta-prop_sf"/>
</dbReference>
<dbReference type="Gene3D" id="2.115.10.20">
    <property type="entry name" value="Glycosyl hydrolase domain, family 43"/>
    <property type="match status" value="1"/>
</dbReference>
<dbReference type="GO" id="GO:0033948">
    <property type="term" value="F:fructan beta-(2,1)-fructosidase activity"/>
    <property type="evidence" value="ECO:0007669"/>
    <property type="project" value="UniProtKB-EC"/>
</dbReference>
<comment type="caution">
    <text evidence="5">The sequence shown here is derived from an EMBL/GenBank/DDBJ whole genome shotgun (WGS) entry which is preliminary data.</text>
</comment>
<evidence type="ECO:0000313" key="5">
    <source>
        <dbReference type="EMBL" id="KAF5815312.1"/>
    </source>
</evidence>
<dbReference type="Proteomes" id="UP000215914">
    <property type="component" value="Unassembled WGS sequence"/>
</dbReference>
<feature type="domain" description="Glycosyl hydrolase family 32 N-terminal" evidence="4">
    <location>
        <begin position="1"/>
        <end position="89"/>
    </location>
</feature>
<dbReference type="InterPro" id="IPR013148">
    <property type="entry name" value="Glyco_hydro_32_N"/>
</dbReference>